<dbReference type="PANTHER" id="PTHR13242">
    <property type="entry name" value="EUKARYOTIC TRANSLATION INITIATION FACTOR 3"/>
    <property type="match status" value="1"/>
</dbReference>
<evidence type="ECO:0000256" key="3">
    <source>
        <dbReference type="ARBA" id="ARBA00022917"/>
    </source>
</evidence>
<proteinExistence type="inferred from homology"/>
<dbReference type="InterPro" id="IPR019382">
    <property type="entry name" value="eIF3l"/>
</dbReference>
<comment type="similarity">
    <text evidence="4">Belongs to the eIF-3 subunit L family.</text>
</comment>
<dbReference type="OrthoDB" id="15082at2759"/>
<dbReference type="GO" id="GO:0016282">
    <property type="term" value="C:eukaryotic 43S preinitiation complex"/>
    <property type="evidence" value="ECO:0007669"/>
    <property type="project" value="UniProtKB-UniRule"/>
</dbReference>
<name>A0A8H6WGB4_MYCCL</name>
<comment type="function">
    <text evidence="4">Component of the eukaryotic translation initiation factor 3 (eIF-3) complex, which is involved in protein synthesis of a specialized repertoire of mRNAs and, together with other initiation factors, stimulates binding of mRNA and methionyl-tRNAi to the 40S ribosome. The eIF-3 complex specifically targets and initiates translation of a subset of mRNAs involved in cell proliferation.</text>
</comment>
<gene>
    <name evidence="5" type="ORF">HMN09_00537600</name>
</gene>
<protein>
    <recommendedName>
        <fullName evidence="4">Eukaryotic translation initiation factor 3 subunit L</fullName>
        <shortName evidence="4">eIF3l</shortName>
    </recommendedName>
</protein>
<dbReference type="GO" id="GO:0001732">
    <property type="term" value="P:formation of cytoplasmic translation initiation complex"/>
    <property type="evidence" value="ECO:0007669"/>
    <property type="project" value="UniProtKB-UniRule"/>
</dbReference>
<dbReference type="GO" id="GO:0003743">
    <property type="term" value="F:translation initiation factor activity"/>
    <property type="evidence" value="ECO:0007669"/>
    <property type="project" value="UniProtKB-UniRule"/>
</dbReference>
<dbReference type="EMBL" id="JACAZE010000006">
    <property type="protein sequence ID" value="KAF7313803.1"/>
    <property type="molecule type" value="Genomic_DNA"/>
</dbReference>
<reference evidence="5" key="1">
    <citation type="submission" date="2020-05" db="EMBL/GenBank/DDBJ databases">
        <title>Mycena genomes resolve the evolution of fungal bioluminescence.</title>
        <authorList>
            <person name="Tsai I.J."/>
        </authorList>
    </citation>
    <scope>NUCLEOTIDE SEQUENCE</scope>
    <source>
        <strain evidence="5">110903Hualien_Pintung</strain>
    </source>
</reference>
<comment type="subunit">
    <text evidence="4">Component of the eukaryotic translation initiation factor 3 (eIF-3) complex.</text>
</comment>
<dbReference type="GO" id="GO:0033290">
    <property type="term" value="C:eukaryotic 48S preinitiation complex"/>
    <property type="evidence" value="ECO:0007669"/>
    <property type="project" value="UniProtKB-UniRule"/>
</dbReference>
<dbReference type="AlphaFoldDB" id="A0A8H6WGB4"/>
<accession>A0A8H6WGB4</accession>
<keyword evidence="6" id="KW-1185">Reference proteome</keyword>
<evidence type="ECO:0000256" key="4">
    <source>
        <dbReference type="HAMAP-Rule" id="MF_03011"/>
    </source>
</evidence>
<evidence type="ECO:0000313" key="6">
    <source>
        <dbReference type="Proteomes" id="UP000613580"/>
    </source>
</evidence>
<comment type="subcellular location">
    <subcellularLocation>
        <location evidence="4">Cytoplasm</location>
    </subcellularLocation>
</comment>
<evidence type="ECO:0000313" key="5">
    <source>
        <dbReference type="EMBL" id="KAF7313803.1"/>
    </source>
</evidence>
<evidence type="ECO:0000256" key="1">
    <source>
        <dbReference type="ARBA" id="ARBA00022490"/>
    </source>
</evidence>
<comment type="caution">
    <text evidence="5">The sequence shown here is derived from an EMBL/GenBank/DDBJ whole genome shotgun (WGS) entry which is preliminary data.</text>
</comment>
<organism evidence="5 6">
    <name type="scientific">Mycena chlorophos</name>
    <name type="common">Agaric fungus</name>
    <name type="synonym">Agaricus chlorophos</name>
    <dbReference type="NCBI Taxonomy" id="658473"/>
    <lineage>
        <taxon>Eukaryota</taxon>
        <taxon>Fungi</taxon>
        <taxon>Dikarya</taxon>
        <taxon>Basidiomycota</taxon>
        <taxon>Agaricomycotina</taxon>
        <taxon>Agaricomycetes</taxon>
        <taxon>Agaricomycetidae</taxon>
        <taxon>Agaricales</taxon>
        <taxon>Marasmiineae</taxon>
        <taxon>Mycenaceae</taxon>
        <taxon>Mycena</taxon>
    </lineage>
</organism>
<keyword evidence="2 4" id="KW-0396">Initiation factor</keyword>
<keyword evidence="1 4" id="KW-0963">Cytoplasm</keyword>
<dbReference type="Proteomes" id="UP000613580">
    <property type="component" value="Unassembled WGS sequence"/>
</dbReference>
<dbReference type="Pfam" id="PF10255">
    <property type="entry name" value="Paf67"/>
    <property type="match status" value="1"/>
</dbReference>
<sequence>MASAREMWLDAEGIDEDLQDMSLGNYVHYDDSLFQQPLDEATIMAMQQHMAQQAAFAQIPDVVKSFIVHFHQAVLENNLAEITVAYESGWNKYTEKFYARSEWPEAEIIAPLVNDDPIFLILYRELYYRHVYSRLQPNIDDRFHSYENSCELFNYLLNSEGPVQLELPEQWLWDIIDEFIYQFQVFCTWRSKVKSKSDDELSMLADGGPVWSSYSVLNVLYSLIQKSKINEYIAAHQAGKTPEEIAEIVGEYGIRPLYRHLGYFSIIGLLRVHVLLGDFTLALKVMENVELNQKSPYTRVTACTVATYYYVGFCYIMLRRYPDAIRTFISILNWIMRMRQYHTRSYQYDQISKTGDRMYALFAICNALSPSRLDDNIANISKERYGEQFAKMARGGEEAVPAFKELFLYACPKFINANAPPYDDAIAINAMLSAPETPEGDPSDPAQRHLGLLLADVVAQTPVPTLRSFLKLYTSLGAKKLANFLDADEEDMVQQLMVLKQASRSIMHVPGVSKGLLDGQIASTSDLNFVIDENTVLLAESSVGRRFAGWYIKNTERTQRLLDELKGQPLPAPKPPAPGAVQVVETKPATTRPTAPKVAWGGVAIKA</sequence>
<evidence type="ECO:0000256" key="2">
    <source>
        <dbReference type="ARBA" id="ARBA00022540"/>
    </source>
</evidence>
<keyword evidence="3 4" id="KW-0648">Protein biosynthesis</keyword>
<dbReference type="PANTHER" id="PTHR13242:SF0">
    <property type="entry name" value="EUKARYOTIC TRANSLATION INITIATION FACTOR 3 SUBUNIT L"/>
    <property type="match status" value="1"/>
</dbReference>
<dbReference type="HAMAP" id="MF_03011">
    <property type="entry name" value="eIF3l"/>
    <property type="match status" value="1"/>
</dbReference>
<dbReference type="GO" id="GO:0005852">
    <property type="term" value="C:eukaryotic translation initiation factor 3 complex"/>
    <property type="evidence" value="ECO:0007669"/>
    <property type="project" value="UniProtKB-UniRule"/>
</dbReference>